<dbReference type="InterPro" id="IPR035969">
    <property type="entry name" value="Rab-GAP_TBC_sf"/>
</dbReference>
<feature type="region of interest" description="Disordered" evidence="3">
    <location>
        <begin position="806"/>
        <end position="880"/>
    </location>
</feature>
<dbReference type="EMBL" id="KV407455">
    <property type="protein sequence ID" value="KZF25186.1"/>
    <property type="molecule type" value="Genomic_DNA"/>
</dbReference>
<dbReference type="FunFam" id="1.10.8.270:FF:000001">
    <property type="entry name" value="TBC1 domain family member 1"/>
    <property type="match status" value="1"/>
</dbReference>
<evidence type="ECO:0000259" key="4">
    <source>
        <dbReference type="PROSITE" id="PS50086"/>
    </source>
</evidence>
<dbReference type="Gene3D" id="1.10.10.750">
    <property type="entry name" value="Ypt/Rab-GAP domain of gyp1p, domain 1"/>
    <property type="match status" value="1"/>
</dbReference>
<dbReference type="GO" id="GO:0031267">
    <property type="term" value="F:small GTPase binding"/>
    <property type="evidence" value="ECO:0007669"/>
    <property type="project" value="TreeGrafter"/>
</dbReference>
<feature type="compositionally biased region" description="Basic and acidic residues" evidence="3">
    <location>
        <begin position="937"/>
        <end position="946"/>
    </location>
</feature>
<dbReference type="SMART" id="SM00164">
    <property type="entry name" value="TBC"/>
    <property type="match status" value="1"/>
</dbReference>
<feature type="compositionally biased region" description="Low complexity" evidence="3">
    <location>
        <begin position="950"/>
        <end position="980"/>
    </location>
</feature>
<organism evidence="5 6">
    <name type="scientific">Xylona heveae (strain CBS 132557 / TC161)</name>
    <dbReference type="NCBI Taxonomy" id="1328760"/>
    <lineage>
        <taxon>Eukaryota</taxon>
        <taxon>Fungi</taxon>
        <taxon>Dikarya</taxon>
        <taxon>Ascomycota</taxon>
        <taxon>Pezizomycotina</taxon>
        <taxon>Xylonomycetes</taxon>
        <taxon>Xylonales</taxon>
        <taxon>Xylonaceae</taxon>
        <taxon>Xylona</taxon>
    </lineage>
</organism>
<evidence type="ECO:0000313" key="6">
    <source>
        <dbReference type="Proteomes" id="UP000076632"/>
    </source>
</evidence>
<dbReference type="PROSITE" id="PS50086">
    <property type="entry name" value="TBC_RABGAP"/>
    <property type="match status" value="1"/>
</dbReference>
<dbReference type="PANTHER" id="PTHR47219:SF9">
    <property type="entry name" value="GTPASE ACTIVATING PROTEIN AND CENTROSOME-ASSOCIATED, ISOFORM B"/>
    <property type="match status" value="1"/>
</dbReference>
<dbReference type="Gene3D" id="1.10.8.270">
    <property type="entry name" value="putative rabgap domain of human tbc1 domain family member 14 like domains"/>
    <property type="match status" value="1"/>
</dbReference>
<feature type="compositionally biased region" description="Low complexity" evidence="3">
    <location>
        <begin position="126"/>
        <end position="137"/>
    </location>
</feature>
<feature type="compositionally biased region" description="Polar residues" evidence="3">
    <location>
        <begin position="1"/>
        <end position="18"/>
    </location>
</feature>
<feature type="compositionally biased region" description="Polar residues" evidence="3">
    <location>
        <begin position="580"/>
        <end position="615"/>
    </location>
</feature>
<dbReference type="Gene3D" id="1.10.472.80">
    <property type="entry name" value="Ypt/Rab-GAP domain of gyp1p, domain 3"/>
    <property type="match status" value="1"/>
</dbReference>
<evidence type="ECO:0000313" key="5">
    <source>
        <dbReference type="EMBL" id="KZF25186.1"/>
    </source>
</evidence>
<dbReference type="Proteomes" id="UP000076632">
    <property type="component" value="Unassembled WGS sequence"/>
</dbReference>
<dbReference type="OMA" id="PNVEMFR"/>
<dbReference type="AlphaFoldDB" id="A0A165IPC8"/>
<dbReference type="FunFam" id="1.10.10.750:FF:000003">
    <property type="entry name" value="GTPase activating protein (Evi5)"/>
    <property type="match status" value="1"/>
</dbReference>
<dbReference type="InterPro" id="IPR050302">
    <property type="entry name" value="Rab_GAP_TBC_domain"/>
</dbReference>
<dbReference type="OrthoDB" id="159449at2759"/>
<feature type="region of interest" description="Disordered" evidence="3">
    <location>
        <begin position="923"/>
        <end position="993"/>
    </location>
</feature>
<sequence length="993" mass="109894">MATPTTSEGDQAQISASLGGQDPKEPPQRPLYQSKHVPSDSMVTVRLSDSTISSRIEAFPRLSRPVPNIITEDEVTGIPNRAANRWSMETTTPSTVGDTQTASAYQAAAAAALEGHTAESSDICSKSRTNSVSSASSEESDRVDWAELDKTEEQEPRDECSDESTAFLLARLERENNALATDPKSNLRTGRVRSKSRPPSIHQIKQLVREPVAPLLRYSQLPAPPPMTELEFWAALVQDYPRTAQRLPTLTSNKVRAGIPPPLRGVVWQSMAGARDKLLEEQYDRLAGEQSPYENLIGKDIGRSFPGVEMFRDPEGEGQKMMGRVLKCFSLYDHKIGYCQGLGFLVGPLLMQMGEKEAFCMLVRLMEHYDLRSCFLPDLSGLHVRIYQFQNLLNQHLPNLAAHLDNLQIEPAYIPQWFLSFFAATCPLPMLLRIYDVLLAEGAAETLILVALSLMRRNETRIMAYTEFEDVMQFLLSRAMWDTYSFNTDDFVNDFVGFTGVVSRENLQSLESSFLDAQSEGSATRIGSLPDLQAAASRFLGRLWAGSNSSTKSASLTPGLAAPSRPISFLRRSPSKQSIASTLNSCEGGSDSVTSSAQTDATSVSRQSSTDYSSTRAKEAPSMAISTRSAVSIKDRDLHGQIEDLLTAMSASQREHGMVLVQLQKEKEDREEKRRTILSFIDLVRRFLGQSGHLAPSAAEPTAAIPENVSVFIELSKTVEFMEQTFASEDDNRRSSILQTKHQLRDESARYKQMLDHEMIHSQELSRRIDEQEQEMKGLREELRLARARLQDGYNENQRLQQTIQNLRSRSPACRSPDDASSPVEGPATQSGDGLSRRGSVHGGLRELKLGRTASKRSQTTPIFAKRTSSLSTQGVLSTENHKPVAEDTLLVELVNAKTSEALAKQELEEVKGKLESMRKLVNQNHNNSGSGSQNSPRHEGHDEWPRVSTTTTTPPVKTPDQQKTTPPASSSGGFWSGWGKRSVSSTVPQDGR</sequence>
<dbReference type="PANTHER" id="PTHR47219">
    <property type="entry name" value="RAB GTPASE-ACTIVATING PROTEIN 1-LIKE"/>
    <property type="match status" value="1"/>
</dbReference>
<feature type="region of interest" description="Disordered" evidence="3">
    <location>
        <begin position="580"/>
        <end position="628"/>
    </location>
</feature>
<feature type="compositionally biased region" description="Low complexity" evidence="3">
    <location>
        <begin position="923"/>
        <end position="936"/>
    </location>
</feature>
<keyword evidence="2" id="KW-0175">Coiled coil</keyword>
<dbReference type="STRING" id="1328760.A0A165IPC8"/>
<keyword evidence="6" id="KW-1185">Reference proteome</keyword>
<name>A0A165IPC8_XYLHT</name>
<evidence type="ECO:0000256" key="1">
    <source>
        <dbReference type="ARBA" id="ARBA00022468"/>
    </source>
</evidence>
<feature type="region of interest" description="Disordered" evidence="3">
    <location>
        <begin position="117"/>
        <end position="163"/>
    </location>
</feature>
<feature type="compositionally biased region" description="Basic and acidic residues" evidence="3">
    <location>
        <begin position="139"/>
        <end position="159"/>
    </location>
</feature>
<dbReference type="GO" id="GO:0005096">
    <property type="term" value="F:GTPase activator activity"/>
    <property type="evidence" value="ECO:0007669"/>
    <property type="project" value="UniProtKB-KW"/>
</dbReference>
<dbReference type="RefSeq" id="XP_018190741.1">
    <property type="nucleotide sequence ID" value="XM_018330156.1"/>
</dbReference>
<keyword evidence="1" id="KW-0343">GTPase activation</keyword>
<dbReference type="InParanoid" id="A0A165IPC8"/>
<feature type="region of interest" description="Disordered" evidence="3">
    <location>
        <begin position="178"/>
        <end position="200"/>
    </location>
</feature>
<protein>
    <recommendedName>
        <fullName evidence="4">Rab-GAP TBC domain-containing protein</fullName>
    </recommendedName>
</protein>
<gene>
    <name evidence="5" type="ORF">L228DRAFT_217558</name>
</gene>
<proteinExistence type="predicted"/>
<dbReference type="FunFam" id="1.10.472.80:FF:000027">
    <property type="entry name" value="GTPase activating protein (Evi5)"/>
    <property type="match status" value="1"/>
</dbReference>
<reference evidence="5 6" key="1">
    <citation type="journal article" date="2016" name="Fungal Biol.">
        <title>The genome of Xylona heveae provides a window into fungal endophytism.</title>
        <authorList>
            <person name="Gazis R."/>
            <person name="Kuo A."/>
            <person name="Riley R."/>
            <person name="LaButti K."/>
            <person name="Lipzen A."/>
            <person name="Lin J."/>
            <person name="Amirebrahimi M."/>
            <person name="Hesse C.N."/>
            <person name="Spatafora J.W."/>
            <person name="Henrissat B."/>
            <person name="Hainaut M."/>
            <person name="Grigoriev I.V."/>
            <person name="Hibbett D.S."/>
        </authorList>
    </citation>
    <scope>NUCLEOTIDE SEQUENCE [LARGE SCALE GENOMIC DNA]</scope>
    <source>
        <strain evidence="5 6">TC161</strain>
    </source>
</reference>
<feature type="compositionally biased region" description="Polar residues" evidence="3">
    <location>
        <begin position="856"/>
        <end position="879"/>
    </location>
</feature>
<dbReference type="Pfam" id="PF00566">
    <property type="entry name" value="RabGAP-TBC"/>
    <property type="match status" value="1"/>
</dbReference>
<dbReference type="GeneID" id="28895293"/>
<feature type="compositionally biased region" description="Polar residues" evidence="3">
    <location>
        <begin position="983"/>
        <end position="993"/>
    </location>
</feature>
<evidence type="ECO:0000256" key="2">
    <source>
        <dbReference type="ARBA" id="ARBA00023054"/>
    </source>
</evidence>
<feature type="region of interest" description="Disordered" evidence="3">
    <location>
        <begin position="1"/>
        <end position="39"/>
    </location>
</feature>
<dbReference type="SUPFAM" id="SSF47923">
    <property type="entry name" value="Ypt/Rab-GAP domain of gyp1p"/>
    <property type="match status" value="2"/>
</dbReference>
<evidence type="ECO:0000256" key="3">
    <source>
        <dbReference type="SAM" id="MobiDB-lite"/>
    </source>
</evidence>
<feature type="domain" description="Rab-GAP TBC" evidence="4">
    <location>
        <begin position="258"/>
        <end position="442"/>
    </location>
</feature>
<dbReference type="InterPro" id="IPR000195">
    <property type="entry name" value="Rab-GAP-TBC_dom"/>
</dbReference>
<accession>A0A165IPC8</accession>